<dbReference type="PANTHER" id="PTHR12526:SF629">
    <property type="entry name" value="TEICHURONIC ACID BIOSYNTHESIS GLYCOSYLTRANSFERASE TUAH-RELATED"/>
    <property type="match status" value="1"/>
</dbReference>
<gene>
    <name evidence="4" type="ORF">JCM5805K_1833</name>
</gene>
<dbReference type="Proteomes" id="UP000031847">
    <property type="component" value="Unassembled WGS sequence"/>
</dbReference>
<dbReference type="GO" id="GO:0016757">
    <property type="term" value="F:glycosyltransferase activity"/>
    <property type="evidence" value="ECO:0007669"/>
    <property type="project" value="UniProtKB-KW"/>
</dbReference>
<dbReference type="Gene3D" id="3.40.50.2000">
    <property type="entry name" value="Glycogen Phosphorylase B"/>
    <property type="match status" value="3"/>
</dbReference>
<sequence>MNYFVNENIFTLNSGTEFSAIKRLKMFKNHQVEAKILTRNYNSQLSGDLKRVGLIHDDVINMYDYFQEVMNVPEKDVDLRYTEKIDKRKYHIEGIDANESLIKHAGQTIAKVLIAPATVGLVGAIEYNDSMNHVVAKDIWDRRGFLSSTQYFHPDGTQGAQMFFDINGTPKLEITHMNIQGVLNPTMYKLLNYKGKNRRFNREEELFTFFMSELASQEPSVFINDRPSLIPAVATVSGAVGKWQLLHNSHSKNNQQAGASRSVADYLQDFFSLYKDNFDGLIVATKQQKDEISKYYDFKHIVTLTDTYSKKVKKSISRDKNKIIYIGRLSLEKKPADVLGIFAKVHEKFPETSLDFYGYSSPLEVQKDLEKLVEANNLKKVVNFKGYHSGEVIEAALDKAGLLLNTSEGEAFGMNVLEALNHGVPVVAYKVKYGLNEQIEDGGNGYLVPYGAIQTAADSVIEIIRSKANWDKFSRSAYAKAKEYSEEAVWSQWLNEKIIVDSLFIK</sequence>
<evidence type="ECO:0000256" key="2">
    <source>
        <dbReference type="ARBA" id="ARBA00022679"/>
    </source>
</evidence>
<protein>
    <submittedName>
        <fullName evidence="4">Glycosyltransferase</fullName>
    </submittedName>
</protein>
<dbReference type="RefSeq" id="WP_025017131.1">
    <property type="nucleotide sequence ID" value="NZ_BAABQR010000005.1"/>
</dbReference>
<dbReference type="SUPFAM" id="SSF53756">
    <property type="entry name" value="UDP-Glycosyltransferase/glycogen phosphorylase"/>
    <property type="match status" value="1"/>
</dbReference>
<organism evidence="4 5">
    <name type="scientific">Lactococcus lactis subsp. lactis</name>
    <name type="common">Streptococcus lactis</name>
    <dbReference type="NCBI Taxonomy" id="1360"/>
    <lineage>
        <taxon>Bacteria</taxon>
        <taxon>Bacillati</taxon>
        <taxon>Bacillota</taxon>
        <taxon>Bacilli</taxon>
        <taxon>Lactobacillales</taxon>
        <taxon>Streptococcaceae</taxon>
        <taxon>Lactococcus</taxon>
    </lineage>
</organism>
<evidence type="ECO:0000259" key="3">
    <source>
        <dbReference type="Pfam" id="PF00534"/>
    </source>
</evidence>
<dbReference type="PATRIC" id="fig|1360.96.peg.1407"/>
<reference evidence="4 5" key="1">
    <citation type="submission" date="2015-01" db="EMBL/GenBank/DDBJ databases">
        <title>Lactococcus lactis subsp.lactis JCM 5805 whole genome shotgun sequence.</title>
        <authorList>
            <person name="Fujii T."/>
            <person name="Tomita Y."/>
            <person name="Ikushima S."/>
            <person name="Fujiwara D."/>
        </authorList>
    </citation>
    <scope>NUCLEOTIDE SEQUENCE [LARGE SCALE GENOMIC DNA]</scope>
    <source>
        <strain evidence="4 5">JCM 5805</strain>
    </source>
</reference>
<accession>A0A0B8R0H9</accession>
<proteinExistence type="predicted"/>
<dbReference type="EMBL" id="BBSI01000029">
    <property type="protein sequence ID" value="GAM80718.1"/>
    <property type="molecule type" value="Genomic_DNA"/>
</dbReference>
<comment type="caution">
    <text evidence="4">The sequence shown here is derived from an EMBL/GenBank/DDBJ whole genome shotgun (WGS) entry which is preliminary data.</text>
</comment>
<dbReference type="CDD" id="cd04949">
    <property type="entry name" value="GT4_GtfA-like"/>
    <property type="match status" value="1"/>
</dbReference>
<evidence type="ECO:0000313" key="4">
    <source>
        <dbReference type="EMBL" id="GAM80718.1"/>
    </source>
</evidence>
<evidence type="ECO:0000256" key="1">
    <source>
        <dbReference type="ARBA" id="ARBA00022676"/>
    </source>
</evidence>
<keyword evidence="2 4" id="KW-0808">Transferase</keyword>
<evidence type="ECO:0000313" key="5">
    <source>
        <dbReference type="Proteomes" id="UP000031847"/>
    </source>
</evidence>
<feature type="domain" description="Glycosyl transferase family 1" evidence="3">
    <location>
        <begin position="311"/>
        <end position="478"/>
    </location>
</feature>
<dbReference type="AlphaFoldDB" id="A0A0B8R0H9"/>
<keyword evidence="1" id="KW-0328">Glycosyltransferase</keyword>
<name>A0A0B8R0H9_LACLL</name>
<dbReference type="InterPro" id="IPR001296">
    <property type="entry name" value="Glyco_trans_1"/>
</dbReference>
<dbReference type="PANTHER" id="PTHR12526">
    <property type="entry name" value="GLYCOSYLTRANSFERASE"/>
    <property type="match status" value="1"/>
</dbReference>
<dbReference type="Pfam" id="PF00534">
    <property type="entry name" value="Glycos_transf_1"/>
    <property type="match status" value="1"/>
</dbReference>